<name>A0A0B5DWI9_9RHOB</name>
<feature type="domain" description="FAD-binding PCMH-type" evidence="3">
    <location>
        <begin position="44"/>
        <end position="218"/>
    </location>
</feature>
<gene>
    <name evidence="4" type="ORF">P73_3053</name>
</gene>
<evidence type="ECO:0000256" key="1">
    <source>
        <dbReference type="ARBA" id="ARBA00022630"/>
    </source>
</evidence>
<reference evidence="4 5" key="1">
    <citation type="journal article" date="2014" name="Int. J. Syst. Evol. Microbiol.">
        <title>Celeribacter indicus sp. nov., a polycyclic aromatic hydrocarbon-degrading bacterium from deep-sea sediment and reclassification of Huaishuia halophila as Celeribacter halophilus comb. nov.</title>
        <authorList>
            <person name="Lai Q."/>
            <person name="Cao J."/>
            <person name="Yuan J."/>
            <person name="Li F."/>
            <person name="Shao Z."/>
        </authorList>
    </citation>
    <scope>NUCLEOTIDE SEQUENCE [LARGE SCALE GENOMIC DNA]</scope>
    <source>
        <strain evidence="4">P73</strain>
    </source>
</reference>
<dbReference type="STRING" id="1208324.P73_3053"/>
<evidence type="ECO:0000256" key="2">
    <source>
        <dbReference type="ARBA" id="ARBA00022827"/>
    </source>
</evidence>
<dbReference type="InterPro" id="IPR006094">
    <property type="entry name" value="Oxid_FAD_bind_N"/>
</dbReference>
<dbReference type="SUPFAM" id="SSF55103">
    <property type="entry name" value="FAD-linked oxidases, C-terminal domain"/>
    <property type="match status" value="1"/>
</dbReference>
<evidence type="ECO:0000259" key="3">
    <source>
        <dbReference type="PROSITE" id="PS51387"/>
    </source>
</evidence>
<dbReference type="EMBL" id="CP004393">
    <property type="protein sequence ID" value="AJE47768.1"/>
    <property type="molecule type" value="Genomic_DNA"/>
</dbReference>
<dbReference type="PANTHER" id="PTHR11748:SF119">
    <property type="entry name" value="D-2-HYDROXYGLUTARATE DEHYDROGENASE"/>
    <property type="match status" value="1"/>
</dbReference>
<evidence type="ECO:0000313" key="4">
    <source>
        <dbReference type="EMBL" id="AJE47768.1"/>
    </source>
</evidence>
<dbReference type="AlphaFoldDB" id="A0A0B5DWI9"/>
<dbReference type="InterPro" id="IPR036318">
    <property type="entry name" value="FAD-bd_PCMH-like_sf"/>
</dbReference>
<proteinExistence type="predicted"/>
<dbReference type="InterPro" id="IPR016164">
    <property type="entry name" value="FAD-linked_Oxase-like_C"/>
</dbReference>
<dbReference type="KEGG" id="cid:P73_3053"/>
<dbReference type="PANTHER" id="PTHR11748">
    <property type="entry name" value="D-LACTATE DEHYDROGENASE"/>
    <property type="match status" value="1"/>
</dbReference>
<dbReference type="InterPro" id="IPR016169">
    <property type="entry name" value="FAD-bd_PCMH_sub2"/>
</dbReference>
<dbReference type="Gene3D" id="3.30.465.10">
    <property type="match status" value="1"/>
</dbReference>
<dbReference type="Proteomes" id="UP000031521">
    <property type="component" value="Chromosome"/>
</dbReference>
<dbReference type="InterPro" id="IPR016166">
    <property type="entry name" value="FAD-bd_PCMH"/>
</dbReference>
<dbReference type="GO" id="GO:0008720">
    <property type="term" value="F:D-lactate dehydrogenase (NAD+) activity"/>
    <property type="evidence" value="ECO:0007669"/>
    <property type="project" value="TreeGrafter"/>
</dbReference>
<dbReference type="GO" id="GO:0071949">
    <property type="term" value="F:FAD binding"/>
    <property type="evidence" value="ECO:0007669"/>
    <property type="project" value="InterPro"/>
</dbReference>
<keyword evidence="2" id="KW-0274">FAD</keyword>
<keyword evidence="5" id="KW-1185">Reference proteome</keyword>
<dbReference type="HOGENOM" id="CLU_606425_0_0_5"/>
<keyword evidence="1" id="KW-0285">Flavoprotein</keyword>
<accession>A0A0B5DWI9</accession>
<dbReference type="RefSeq" id="WP_338032837.1">
    <property type="nucleotide sequence ID" value="NZ_CP004393.1"/>
</dbReference>
<protein>
    <submittedName>
        <fullName evidence="4">FAD linked oxidase domain-containing protein</fullName>
    </submittedName>
</protein>
<dbReference type="PROSITE" id="PS51387">
    <property type="entry name" value="FAD_PCMH"/>
    <property type="match status" value="1"/>
</dbReference>
<evidence type="ECO:0000313" key="5">
    <source>
        <dbReference type="Proteomes" id="UP000031521"/>
    </source>
</evidence>
<dbReference type="GO" id="GO:1903457">
    <property type="term" value="P:lactate catabolic process"/>
    <property type="evidence" value="ECO:0007669"/>
    <property type="project" value="TreeGrafter"/>
</dbReference>
<sequence length="472" mass="53229">MTMTPNIAAAKAALSHIQMDEKPATIRAKSRDFFWYSPILKARLDHLEADFVVNPASEAEVIEILRTCYAHDVPVTVRGAGTGNYGQAMPLAGGCLIHMARFNKVKEVHPGRVIAEPGCVIRDLDAFCKADSGQELRMMPSTAHQATIGGFVAGGSGGIGSVHWGALRDLGNIIRLRVVTMEEEPRVLEFRGEELHRVSHAYGTNGIITELEMPLAPAYDWVDMFVSFKDFRESMEYSEALANEAGILLKLVSLYEAPLAKEYFQRVKPHVEADDSLVGLMVAPHSMDGFETFTARWPGARIIYRSDNVTWDRHPGPVFEHGWNHTTLRALKFDKSLTYLQVRYSYPRHIELVEKVRAEFGAEVLQHLEVMKEGGKVMFAGLPIVRYTTDERLEEIVRLHEQMGCMIFNPHRYTLEEGGRQSTDRRQLEFKREADPKGLLNPGKMITWDEPDFDYSAIYAYKGMRPAPETAE</sequence>
<dbReference type="SUPFAM" id="SSF56176">
    <property type="entry name" value="FAD-binding/transporter-associated domain-like"/>
    <property type="match status" value="1"/>
</dbReference>
<organism evidence="4 5">
    <name type="scientific">Celeribacter indicus</name>
    <dbReference type="NCBI Taxonomy" id="1208324"/>
    <lineage>
        <taxon>Bacteria</taxon>
        <taxon>Pseudomonadati</taxon>
        <taxon>Pseudomonadota</taxon>
        <taxon>Alphaproteobacteria</taxon>
        <taxon>Rhodobacterales</taxon>
        <taxon>Roseobacteraceae</taxon>
        <taxon>Celeribacter</taxon>
    </lineage>
</organism>
<dbReference type="Pfam" id="PF01565">
    <property type="entry name" value="FAD_binding_4"/>
    <property type="match status" value="1"/>
</dbReference>
<dbReference type="GO" id="GO:0004458">
    <property type="term" value="F:D-lactate dehydrogenase (cytochrome) activity"/>
    <property type="evidence" value="ECO:0007669"/>
    <property type="project" value="TreeGrafter"/>
</dbReference>